<dbReference type="RefSeq" id="WP_185254990.1">
    <property type="nucleotide sequence ID" value="NZ_JACKXE010000002.1"/>
</dbReference>
<dbReference type="InterPro" id="IPR011006">
    <property type="entry name" value="CheY-like_superfamily"/>
</dbReference>
<dbReference type="AlphaFoldDB" id="A0A7X0RK33"/>
<gene>
    <name evidence="5" type="ORF">H5V45_20790</name>
</gene>
<dbReference type="SUPFAM" id="SSF52172">
    <property type="entry name" value="CheY-like"/>
    <property type="match status" value="1"/>
</dbReference>
<protein>
    <submittedName>
        <fullName evidence="5">Response regulator transcription factor</fullName>
    </submittedName>
</protein>
<feature type="domain" description="HTH luxR-type" evidence="3">
    <location>
        <begin position="133"/>
        <end position="198"/>
    </location>
</feature>
<accession>A0A7X0RK33</accession>
<sequence length="218" mass="23319">MDDPRIRPVRTAIAHDDPIVTAGFAALLAHEDHVKVIDVHDGASPLGRVDVLLLDPAQEAATAVDISALTHRGVKVLAFTWDLSSAATRSAVLAGACGAVWKGSNAQQLTAAISQAAAGQRVYACDGRSGGAWPGGREGLSRVESEVLGLIAQGLSNHEVARRRQVSINTIKSTVRALYRKIDVTRRSQAVAWAIEHGFPPALRDDATLLRERWLRNS</sequence>
<dbReference type="CDD" id="cd06170">
    <property type="entry name" value="LuxR_C_like"/>
    <property type="match status" value="1"/>
</dbReference>
<evidence type="ECO:0000259" key="4">
    <source>
        <dbReference type="PROSITE" id="PS50110"/>
    </source>
</evidence>
<feature type="modified residue" description="4-aspartylphosphate" evidence="2">
    <location>
        <position position="55"/>
    </location>
</feature>
<evidence type="ECO:0000313" key="5">
    <source>
        <dbReference type="EMBL" id="MBB6629767.1"/>
    </source>
</evidence>
<proteinExistence type="predicted"/>
<name>A0A7X0RK33_9ACTN</name>
<dbReference type="PANTHER" id="PTHR43214:SF43">
    <property type="entry name" value="TWO-COMPONENT RESPONSE REGULATOR"/>
    <property type="match status" value="1"/>
</dbReference>
<feature type="domain" description="Response regulatory" evidence="4">
    <location>
        <begin position="10"/>
        <end position="117"/>
    </location>
</feature>
<comment type="caution">
    <text evidence="5">The sequence shown here is derived from an EMBL/GenBank/DDBJ whole genome shotgun (WGS) entry which is preliminary data.</text>
</comment>
<dbReference type="GO" id="GO:0003677">
    <property type="term" value="F:DNA binding"/>
    <property type="evidence" value="ECO:0007669"/>
    <property type="project" value="UniProtKB-KW"/>
</dbReference>
<dbReference type="SUPFAM" id="SSF46894">
    <property type="entry name" value="C-terminal effector domain of the bipartite response regulators"/>
    <property type="match status" value="1"/>
</dbReference>
<dbReference type="InterPro" id="IPR000792">
    <property type="entry name" value="Tscrpt_reg_LuxR_C"/>
</dbReference>
<dbReference type="Proteomes" id="UP000523955">
    <property type="component" value="Unassembled WGS sequence"/>
</dbReference>
<reference evidence="5 6" key="1">
    <citation type="submission" date="2020-08" db="EMBL/GenBank/DDBJ databases">
        <authorList>
            <person name="Seo M.-J."/>
        </authorList>
    </citation>
    <scope>NUCLEOTIDE SEQUENCE [LARGE SCALE GENOMIC DNA]</scope>
    <source>
        <strain evidence="5 6">KIGAM211</strain>
    </source>
</reference>
<evidence type="ECO:0000256" key="2">
    <source>
        <dbReference type="PROSITE-ProRule" id="PRU00169"/>
    </source>
</evidence>
<keyword evidence="6" id="KW-1185">Reference proteome</keyword>
<dbReference type="InterPro" id="IPR039420">
    <property type="entry name" value="WalR-like"/>
</dbReference>
<dbReference type="EMBL" id="JACKXE010000002">
    <property type="protein sequence ID" value="MBB6629767.1"/>
    <property type="molecule type" value="Genomic_DNA"/>
</dbReference>
<dbReference type="GO" id="GO:0006355">
    <property type="term" value="P:regulation of DNA-templated transcription"/>
    <property type="evidence" value="ECO:0007669"/>
    <property type="project" value="InterPro"/>
</dbReference>
<dbReference type="InterPro" id="IPR016032">
    <property type="entry name" value="Sig_transdc_resp-reg_C-effctor"/>
</dbReference>
<dbReference type="InterPro" id="IPR001789">
    <property type="entry name" value="Sig_transdc_resp-reg_receiver"/>
</dbReference>
<dbReference type="PRINTS" id="PR00038">
    <property type="entry name" value="HTHLUXR"/>
</dbReference>
<dbReference type="PROSITE" id="PS50043">
    <property type="entry name" value="HTH_LUXR_2"/>
    <property type="match status" value="1"/>
</dbReference>
<organism evidence="5 6">
    <name type="scientific">Nocardioides luti</name>
    <dbReference type="NCBI Taxonomy" id="2761101"/>
    <lineage>
        <taxon>Bacteria</taxon>
        <taxon>Bacillati</taxon>
        <taxon>Actinomycetota</taxon>
        <taxon>Actinomycetes</taxon>
        <taxon>Propionibacteriales</taxon>
        <taxon>Nocardioidaceae</taxon>
        <taxon>Nocardioides</taxon>
    </lineage>
</organism>
<dbReference type="Gene3D" id="3.40.50.2300">
    <property type="match status" value="1"/>
</dbReference>
<dbReference type="SMART" id="SM00421">
    <property type="entry name" value="HTH_LUXR"/>
    <property type="match status" value="1"/>
</dbReference>
<keyword evidence="2" id="KW-0597">Phosphoprotein</keyword>
<evidence type="ECO:0000313" key="6">
    <source>
        <dbReference type="Proteomes" id="UP000523955"/>
    </source>
</evidence>
<evidence type="ECO:0000256" key="1">
    <source>
        <dbReference type="ARBA" id="ARBA00023125"/>
    </source>
</evidence>
<dbReference type="Pfam" id="PF00196">
    <property type="entry name" value="GerE"/>
    <property type="match status" value="1"/>
</dbReference>
<evidence type="ECO:0000259" key="3">
    <source>
        <dbReference type="PROSITE" id="PS50043"/>
    </source>
</evidence>
<dbReference type="PANTHER" id="PTHR43214">
    <property type="entry name" value="TWO-COMPONENT RESPONSE REGULATOR"/>
    <property type="match status" value="1"/>
</dbReference>
<keyword evidence="1" id="KW-0238">DNA-binding</keyword>
<dbReference type="PROSITE" id="PS50110">
    <property type="entry name" value="RESPONSE_REGULATORY"/>
    <property type="match status" value="1"/>
</dbReference>
<dbReference type="GO" id="GO:0000160">
    <property type="term" value="P:phosphorelay signal transduction system"/>
    <property type="evidence" value="ECO:0007669"/>
    <property type="project" value="InterPro"/>
</dbReference>